<dbReference type="Gene3D" id="3.40.980.10">
    <property type="entry name" value="MoaB/Mog-like domain"/>
    <property type="match status" value="1"/>
</dbReference>
<keyword evidence="8 13" id="KW-0808">Transferase</keyword>
<comment type="catalytic activity">
    <reaction evidence="12">
        <text>adenylyl-molybdopterin + molybdate = Mo-molybdopterin + AMP + H(+)</text>
        <dbReference type="Rhea" id="RHEA:35047"/>
        <dbReference type="ChEBI" id="CHEBI:15378"/>
        <dbReference type="ChEBI" id="CHEBI:36264"/>
        <dbReference type="ChEBI" id="CHEBI:62727"/>
        <dbReference type="ChEBI" id="CHEBI:71302"/>
        <dbReference type="ChEBI" id="CHEBI:456215"/>
        <dbReference type="EC" id="2.10.1.1"/>
    </reaction>
</comment>
<dbReference type="Pfam" id="PF03453">
    <property type="entry name" value="MoeA_N"/>
    <property type="match status" value="1"/>
</dbReference>
<dbReference type="InterPro" id="IPR036135">
    <property type="entry name" value="MoeA_linker/N_sf"/>
</dbReference>
<protein>
    <recommendedName>
        <fullName evidence="6 13">Molybdopterin molybdenumtransferase</fullName>
        <ecNumber evidence="5 13">2.10.1.1</ecNumber>
    </recommendedName>
</protein>
<evidence type="ECO:0000256" key="1">
    <source>
        <dbReference type="ARBA" id="ARBA00001946"/>
    </source>
</evidence>
<evidence type="ECO:0000256" key="11">
    <source>
        <dbReference type="ARBA" id="ARBA00023150"/>
    </source>
</evidence>
<comment type="similarity">
    <text evidence="4 13">Belongs to the MoeA family.</text>
</comment>
<dbReference type="InterPro" id="IPR008284">
    <property type="entry name" value="MoCF_biosynth_CS"/>
</dbReference>
<dbReference type="SUPFAM" id="SSF53218">
    <property type="entry name" value="Molybdenum cofactor biosynthesis proteins"/>
    <property type="match status" value="1"/>
</dbReference>
<evidence type="ECO:0000256" key="12">
    <source>
        <dbReference type="ARBA" id="ARBA00047317"/>
    </source>
</evidence>
<dbReference type="GO" id="GO:0061599">
    <property type="term" value="F:molybdopterin molybdotransferase activity"/>
    <property type="evidence" value="ECO:0007669"/>
    <property type="project" value="UniProtKB-UniRule"/>
</dbReference>
<sequence length="422" mass="45873">MEKKLFTPAVSCADSHDSAALPIARALQLITQALKPVCGWENIAIRRALDRVLAQEVISPREVPAHTNAAMDGYALQSQDLPQSEPRMLKIVGTALAGQSYENELRAGECVRVMTGAVIPAGADTIVMQEQVERSTDHIQVFPGQKPGQNVRQAGEDIALGQQVLKPGRRLTPADIGLLASLGFVEVKVWRRLRVAFFSTGDELRSIGEPLAPGQIYDSNRYTLYAMLQRLNIDMIDMGVVPDQPEALQETLTTAADNADVIISSGGVSVGEADYVKEALESLGQIHFWKIAIKPGRPLAFGHIKEAVFFGLPGNPVSVMVTFYQCVQPALLQLMGESPSTPLTLKVPCHSRFRKKPGRTEYQRGILERNEQGQLGVKTTGRQGSGLLTSMSAANCFIILPSESGDIEPGTWVEVQPFAHLV</sequence>
<keyword evidence="11 13" id="KW-0501">Molybdenum cofactor biosynthesis</keyword>
<evidence type="ECO:0000256" key="5">
    <source>
        <dbReference type="ARBA" id="ARBA00013269"/>
    </source>
</evidence>
<dbReference type="Pfam" id="PF00994">
    <property type="entry name" value="MoCF_biosynth"/>
    <property type="match status" value="1"/>
</dbReference>
<reference evidence="15 16" key="1">
    <citation type="submission" date="2019-03" db="EMBL/GenBank/DDBJ databases">
        <title>The genome sequence of Nitrosococcus wardiae strain D1FHST reveals the archetypal metabolic capacity of ammonia-oxidizing Gammaproteobacteria.</title>
        <authorList>
            <person name="Wang L."/>
            <person name="Lim C.K."/>
            <person name="Hanson T.E."/>
            <person name="Dang H."/>
            <person name="Klotz M.G."/>
        </authorList>
    </citation>
    <scope>NUCLEOTIDE SEQUENCE [LARGE SCALE GENOMIC DNA]</scope>
    <source>
        <strain evidence="15 16">D1FHS</strain>
    </source>
</reference>
<gene>
    <name evidence="15" type="ORF">E3U44_09580</name>
</gene>
<dbReference type="SUPFAM" id="SSF63882">
    <property type="entry name" value="MoeA N-terminal region -like"/>
    <property type="match status" value="1"/>
</dbReference>
<dbReference type="SMART" id="SM00852">
    <property type="entry name" value="MoCF_biosynth"/>
    <property type="match status" value="1"/>
</dbReference>
<name>A0A4P7BXJ4_9GAMM</name>
<dbReference type="InterPro" id="IPR036688">
    <property type="entry name" value="MoeA_C_domain_IV_sf"/>
</dbReference>
<dbReference type="GO" id="GO:0006777">
    <property type="term" value="P:Mo-molybdopterin cofactor biosynthetic process"/>
    <property type="evidence" value="ECO:0007669"/>
    <property type="project" value="UniProtKB-UniRule"/>
</dbReference>
<dbReference type="RefSeq" id="WP_134357923.1">
    <property type="nucleotide sequence ID" value="NZ_CP038033.1"/>
</dbReference>
<dbReference type="Proteomes" id="UP000294325">
    <property type="component" value="Chromosome"/>
</dbReference>
<dbReference type="PANTHER" id="PTHR10192:SF5">
    <property type="entry name" value="GEPHYRIN"/>
    <property type="match status" value="1"/>
</dbReference>
<keyword evidence="7 13" id="KW-0500">Molybdenum</keyword>
<dbReference type="FunFam" id="3.40.980.10:FF:000004">
    <property type="entry name" value="Molybdopterin molybdenumtransferase"/>
    <property type="match status" value="1"/>
</dbReference>
<dbReference type="NCBIfam" id="NF045515">
    <property type="entry name" value="Glp_gephyrin"/>
    <property type="match status" value="1"/>
</dbReference>
<evidence type="ECO:0000256" key="10">
    <source>
        <dbReference type="ARBA" id="ARBA00022842"/>
    </source>
</evidence>
<evidence type="ECO:0000256" key="8">
    <source>
        <dbReference type="ARBA" id="ARBA00022679"/>
    </source>
</evidence>
<evidence type="ECO:0000313" key="15">
    <source>
        <dbReference type="EMBL" id="QBQ54731.1"/>
    </source>
</evidence>
<dbReference type="FunFam" id="2.40.340.10:FF:000003">
    <property type="entry name" value="Molybdopterin molybdenumtransferase"/>
    <property type="match status" value="1"/>
</dbReference>
<dbReference type="AlphaFoldDB" id="A0A4P7BXJ4"/>
<feature type="domain" description="MoaB/Mog" evidence="14">
    <location>
        <begin position="196"/>
        <end position="333"/>
    </location>
</feature>
<keyword evidence="16" id="KW-1185">Reference proteome</keyword>
<dbReference type="UniPathway" id="UPA00344"/>
<comment type="function">
    <text evidence="2 13">Catalyzes the insertion of molybdate into adenylated molybdopterin with the concomitant release of AMP.</text>
</comment>
<evidence type="ECO:0000313" key="16">
    <source>
        <dbReference type="Proteomes" id="UP000294325"/>
    </source>
</evidence>
<dbReference type="GO" id="GO:0005829">
    <property type="term" value="C:cytosol"/>
    <property type="evidence" value="ECO:0007669"/>
    <property type="project" value="TreeGrafter"/>
</dbReference>
<keyword evidence="9 13" id="KW-0479">Metal-binding</keyword>
<evidence type="ECO:0000256" key="6">
    <source>
        <dbReference type="ARBA" id="ARBA00021108"/>
    </source>
</evidence>
<evidence type="ECO:0000259" key="14">
    <source>
        <dbReference type="SMART" id="SM00852"/>
    </source>
</evidence>
<dbReference type="GO" id="GO:0046872">
    <property type="term" value="F:metal ion binding"/>
    <property type="evidence" value="ECO:0007669"/>
    <property type="project" value="UniProtKB-UniRule"/>
</dbReference>
<comment type="cofactor">
    <cofactor evidence="1 13">
        <name>Mg(2+)</name>
        <dbReference type="ChEBI" id="CHEBI:18420"/>
    </cofactor>
</comment>
<dbReference type="CDD" id="cd00887">
    <property type="entry name" value="MoeA"/>
    <property type="match status" value="1"/>
</dbReference>
<proteinExistence type="inferred from homology"/>
<comment type="pathway">
    <text evidence="3 13">Cofactor biosynthesis; molybdopterin biosynthesis.</text>
</comment>
<dbReference type="EC" id="2.10.1.1" evidence="5 13"/>
<dbReference type="InterPro" id="IPR038987">
    <property type="entry name" value="MoeA-like"/>
</dbReference>
<dbReference type="InterPro" id="IPR005110">
    <property type="entry name" value="MoeA_linker/N"/>
</dbReference>
<dbReference type="InterPro" id="IPR005111">
    <property type="entry name" value="MoeA_C_domain_IV"/>
</dbReference>
<dbReference type="SUPFAM" id="SSF63867">
    <property type="entry name" value="MoeA C-terminal domain-like"/>
    <property type="match status" value="1"/>
</dbReference>
<dbReference type="EMBL" id="CP038033">
    <property type="protein sequence ID" value="QBQ54731.1"/>
    <property type="molecule type" value="Genomic_DNA"/>
</dbReference>
<evidence type="ECO:0000256" key="7">
    <source>
        <dbReference type="ARBA" id="ARBA00022505"/>
    </source>
</evidence>
<dbReference type="Gene3D" id="2.40.340.10">
    <property type="entry name" value="MoeA, C-terminal, domain IV"/>
    <property type="match status" value="1"/>
</dbReference>
<dbReference type="KEGG" id="nwr:E3U44_09580"/>
<dbReference type="InterPro" id="IPR001453">
    <property type="entry name" value="MoaB/Mog_dom"/>
</dbReference>
<evidence type="ECO:0000256" key="9">
    <source>
        <dbReference type="ARBA" id="ARBA00022723"/>
    </source>
</evidence>
<dbReference type="Gene3D" id="2.170.190.11">
    <property type="entry name" value="Molybdopterin biosynthesis moea protein, domain 3"/>
    <property type="match status" value="1"/>
</dbReference>
<dbReference type="PANTHER" id="PTHR10192">
    <property type="entry name" value="MOLYBDOPTERIN BIOSYNTHESIS PROTEIN"/>
    <property type="match status" value="1"/>
</dbReference>
<dbReference type="Gene3D" id="3.90.105.10">
    <property type="entry name" value="Molybdopterin biosynthesis moea protein, domain 2"/>
    <property type="match status" value="1"/>
</dbReference>
<dbReference type="NCBIfam" id="TIGR00177">
    <property type="entry name" value="molyb_syn"/>
    <property type="match status" value="1"/>
</dbReference>
<evidence type="ECO:0000256" key="2">
    <source>
        <dbReference type="ARBA" id="ARBA00002901"/>
    </source>
</evidence>
<organism evidence="15 16">
    <name type="scientific">Nitrosococcus wardiae</name>
    <dbReference type="NCBI Taxonomy" id="1814290"/>
    <lineage>
        <taxon>Bacteria</taxon>
        <taxon>Pseudomonadati</taxon>
        <taxon>Pseudomonadota</taxon>
        <taxon>Gammaproteobacteria</taxon>
        <taxon>Chromatiales</taxon>
        <taxon>Chromatiaceae</taxon>
        <taxon>Nitrosococcus</taxon>
    </lineage>
</organism>
<dbReference type="InterPro" id="IPR036425">
    <property type="entry name" value="MoaB/Mog-like_dom_sf"/>
</dbReference>
<evidence type="ECO:0000256" key="13">
    <source>
        <dbReference type="RuleBase" id="RU365090"/>
    </source>
</evidence>
<evidence type="ECO:0000256" key="3">
    <source>
        <dbReference type="ARBA" id="ARBA00005046"/>
    </source>
</evidence>
<evidence type="ECO:0000256" key="4">
    <source>
        <dbReference type="ARBA" id="ARBA00010763"/>
    </source>
</evidence>
<dbReference type="PROSITE" id="PS01079">
    <property type="entry name" value="MOCF_BIOSYNTHESIS_2"/>
    <property type="match status" value="1"/>
</dbReference>
<dbReference type="Pfam" id="PF03454">
    <property type="entry name" value="MoeA_C"/>
    <property type="match status" value="1"/>
</dbReference>
<accession>A0A4P7BXJ4</accession>
<dbReference type="FunFam" id="2.170.190.11:FF:000008">
    <property type="entry name" value="Molybdopterin molybdenumtransferase"/>
    <property type="match status" value="1"/>
</dbReference>
<dbReference type="OrthoDB" id="9804758at2"/>
<keyword evidence="10 13" id="KW-0460">Magnesium</keyword>